<protein>
    <recommendedName>
        <fullName evidence="2">YlxR domain-containing protein</fullName>
    </recommendedName>
</protein>
<dbReference type="InterPro" id="IPR035931">
    <property type="entry name" value="YlxR-like_sf"/>
</dbReference>
<sequence>MRLILGPDGIVAVDPGNGGFGRGAHVHPHPDCLAKAVQRGLSRAARGRVHAIHLDHATDAGETRGESAPERTAPEQGAQPQPVPLTAASLARAIRQAMDRRIRGLIQAAVRSRAAAIGADAAAEALDRGAHLALVACDAAAGAELSQVQTAVAAGRAAAWGTKMDLGKLAGGRREQGVAVMAISSSRLASALLDAVHTADACAAAERGAVVPGRPGGGGTRPPRRPSGREQQEKPATQAEPPRVPGSRQPGVARRDDTRNSLQGKAPRRKHEEGTSGDQEMDAREGAESDAAARRGQRGWARRTGNVERGA</sequence>
<keyword evidence="4" id="KW-1185">Reference proteome</keyword>
<feature type="region of interest" description="Disordered" evidence="1">
    <location>
        <begin position="51"/>
        <end position="84"/>
    </location>
</feature>
<dbReference type="AlphaFoldDB" id="A0A017T067"/>
<feature type="compositionally biased region" description="Basic and acidic residues" evidence="1">
    <location>
        <begin position="52"/>
        <end position="73"/>
    </location>
</feature>
<gene>
    <name evidence="3" type="ORF">CAP_7327</name>
</gene>
<reference evidence="3 4" key="1">
    <citation type="submission" date="2013-05" db="EMBL/GenBank/DDBJ databases">
        <title>Genome assembly of Chondromyces apiculatus DSM 436.</title>
        <authorList>
            <person name="Sharma G."/>
            <person name="Khatri I."/>
            <person name="Kaur C."/>
            <person name="Mayilraj S."/>
            <person name="Subramanian S."/>
        </authorList>
    </citation>
    <scope>NUCLEOTIDE SEQUENCE [LARGE SCALE GENOMIC DNA]</scope>
    <source>
        <strain evidence="3 4">DSM 436</strain>
    </source>
</reference>
<proteinExistence type="predicted"/>
<dbReference type="Pfam" id="PF04296">
    <property type="entry name" value="YlxR"/>
    <property type="match status" value="1"/>
</dbReference>
<evidence type="ECO:0000313" key="3">
    <source>
        <dbReference type="EMBL" id="EYF02255.1"/>
    </source>
</evidence>
<comment type="caution">
    <text evidence="3">The sequence shown here is derived from an EMBL/GenBank/DDBJ whole genome shotgun (WGS) entry which is preliminary data.</text>
</comment>
<dbReference type="Gene3D" id="3.30.1230.10">
    <property type="entry name" value="YlxR-like"/>
    <property type="match status" value="1"/>
</dbReference>
<dbReference type="SUPFAM" id="SSF64376">
    <property type="entry name" value="YlxR-like"/>
    <property type="match status" value="1"/>
</dbReference>
<dbReference type="STRING" id="1192034.CAP_7327"/>
<evidence type="ECO:0000259" key="2">
    <source>
        <dbReference type="Pfam" id="PF04296"/>
    </source>
</evidence>
<evidence type="ECO:0000313" key="4">
    <source>
        <dbReference type="Proteomes" id="UP000019678"/>
    </source>
</evidence>
<feature type="region of interest" description="Disordered" evidence="1">
    <location>
        <begin position="207"/>
        <end position="311"/>
    </location>
</feature>
<accession>A0A017T067</accession>
<name>A0A017T067_9BACT</name>
<feature type="compositionally biased region" description="Basic and acidic residues" evidence="1">
    <location>
        <begin position="281"/>
        <end position="293"/>
    </location>
</feature>
<dbReference type="Proteomes" id="UP000019678">
    <property type="component" value="Unassembled WGS sequence"/>
</dbReference>
<feature type="domain" description="YlxR" evidence="2">
    <location>
        <begin position="2"/>
        <end position="50"/>
    </location>
</feature>
<organism evidence="3 4">
    <name type="scientific">Chondromyces apiculatus DSM 436</name>
    <dbReference type="NCBI Taxonomy" id="1192034"/>
    <lineage>
        <taxon>Bacteria</taxon>
        <taxon>Pseudomonadati</taxon>
        <taxon>Myxococcota</taxon>
        <taxon>Polyangia</taxon>
        <taxon>Polyangiales</taxon>
        <taxon>Polyangiaceae</taxon>
        <taxon>Chondromyces</taxon>
    </lineage>
</organism>
<dbReference type="InterPro" id="IPR007393">
    <property type="entry name" value="YlxR_dom"/>
</dbReference>
<evidence type="ECO:0000256" key="1">
    <source>
        <dbReference type="SAM" id="MobiDB-lite"/>
    </source>
</evidence>
<dbReference type="EMBL" id="ASRX01000063">
    <property type="protein sequence ID" value="EYF02255.1"/>
    <property type="molecule type" value="Genomic_DNA"/>
</dbReference>